<evidence type="ECO:0000313" key="2">
    <source>
        <dbReference type="EMBL" id="CAF1361509.1"/>
    </source>
</evidence>
<sequence>MANASISAYGSDTGSANDPNKERIDPWTLQGYMKMFDDEKDGSTLRRQLICLYDKEGYEMWKKLLINHLRNRFQILANKDDNNNYQANH</sequence>
<feature type="region of interest" description="Disordered" evidence="1">
    <location>
        <begin position="1"/>
        <end position="24"/>
    </location>
</feature>
<organism evidence="2 3">
    <name type="scientific">Rotaria sordida</name>
    <dbReference type="NCBI Taxonomy" id="392033"/>
    <lineage>
        <taxon>Eukaryota</taxon>
        <taxon>Metazoa</taxon>
        <taxon>Spiralia</taxon>
        <taxon>Gnathifera</taxon>
        <taxon>Rotifera</taxon>
        <taxon>Eurotatoria</taxon>
        <taxon>Bdelloidea</taxon>
        <taxon>Philodinida</taxon>
        <taxon>Philodinidae</taxon>
        <taxon>Rotaria</taxon>
    </lineage>
</organism>
<accession>A0A815I529</accession>
<name>A0A815I529_9BILA</name>
<feature type="compositionally biased region" description="Polar residues" evidence="1">
    <location>
        <begin position="1"/>
        <end position="18"/>
    </location>
</feature>
<reference evidence="2" key="1">
    <citation type="submission" date="2021-02" db="EMBL/GenBank/DDBJ databases">
        <authorList>
            <person name="Nowell W R."/>
        </authorList>
    </citation>
    <scope>NUCLEOTIDE SEQUENCE</scope>
</reference>
<dbReference type="EMBL" id="CAJNOT010003058">
    <property type="protein sequence ID" value="CAF1361509.1"/>
    <property type="molecule type" value="Genomic_DNA"/>
</dbReference>
<dbReference type="AlphaFoldDB" id="A0A815I529"/>
<gene>
    <name evidence="2" type="ORF">ZHD862_LOCUS31101</name>
</gene>
<comment type="caution">
    <text evidence="2">The sequence shown here is derived from an EMBL/GenBank/DDBJ whole genome shotgun (WGS) entry which is preliminary data.</text>
</comment>
<dbReference type="Proteomes" id="UP000663864">
    <property type="component" value="Unassembled WGS sequence"/>
</dbReference>
<evidence type="ECO:0000313" key="3">
    <source>
        <dbReference type="Proteomes" id="UP000663864"/>
    </source>
</evidence>
<proteinExistence type="predicted"/>
<evidence type="ECO:0000256" key="1">
    <source>
        <dbReference type="SAM" id="MobiDB-lite"/>
    </source>
</evidence>
<protein>
    <submittedName>
        <fullName evidence="2">Uncharacterized protein</fullName>
    </submittedName>
</protein>